<proteinExistence type="predicted"/>
<evidence type="ECO:0000313" key="2">
    <source>
        <dbReference type="Proteomes" id="UP000304148"/>
    </source>
</evidence>
<protein>
    <submittedName>
        <fullName evidence="1">Uncharacterized protein</fullName>
    </submittedName>
</protein>
<dbReference type="EMBL" id="LS992241">
    <property type="protein sequence ID" value="SYX81807.1"/>
    <property type="molecule type" value="Genomic_DNA"/>
</dbReference>
<name>A0A383R3S9_PAEAL</name>
<gene>
    <name evidence="1" type="ORF">PBLR_10226</name>
</gene>
<dbReference type="AlphaFoldDB" id="A0A383R3S9"/>
<accession>A0A383R3S9</accession>
<evidence type="ECO:0000313" key="1">
    <source>
        <dbReference type="EMBL" id="SYX81807.1"/>
    </source>
</evidence>
<sequence length="27" mass="3076">MADSLHKTREAETKAGYIRFLGIQLLL</sequence>
<organism evidence="1 2">
    <name type="scientific">Paenibacillus alvei</name>
    <name type="common">Bacillus alvei</name>
    <dbReference type="NCBI Taxonomy" id="44250"/>
    <lineage>
        <taxon>Bacteria</taxon>
        <taxon>Bacillati</taxon>
        <taxon>Bacillota</taxon>
        <taxon>Bacilli</taxon>
        <taxon>Bacillales</taxon>
        <taxon>Paenibacillaceae</taxon>
        <taxon>Paenibacillus</taxon>
    </lineage>
</organism>
<dbReference type="Proteomes" id="UP000304148">
    <property type="component" value="Chromosome"/>
</dbReference>
<reference evidence="2" key="1">
    <citation type="submission" date="2018-08" db="EMBL/GenBank/DDBJ databases">
        <authorList>
            <person name="Chevrot R."/>
        </authorList>
    </citation>
    <scope>NUCLEOTIDE SEQUENCE [LARGE SCALE GENOMIC DNA]</scope>
</reference>